<reference evidence="12" key="1">
    <citation type="submission" date="2020-07" db="EMBL/GenBank/DDBJ databases">
        <title>Huge and variable diversity of episymbiotic CPR bacteria and DPANN archaea in groundwater ecosystems.</title>
        <authorList>
            <person name="He C.Y."/>
            <person name="Keren R."/>
            <person name="Whittaker M."/>
            <person name="Farag I.F."/>
            <person name="Doudna J."/>
            <person name="Cate J.H.D."/>
            <person name="Banfield J.F."/>
        </authorList>
    </citation>
    <scope>NUCLEOTIDE SEQUENCE</scope>
    <source>
        <strain evidence="12">NC_groundwater_17_Pr7_B-0.1um_64_12</strain>
    </source>
</reference>
<dbReference type="GO" id="GO:0042777">
    <property type="term" value="P:proton motive force-driven plasma membrane ATP synthesis"/>
    <property type="evidence" value="ECO:0007669"/>
    <property type="project" value="TreeGrafter"/>
</dbReference>
<dbReference type="InterPro" id="IPR000568">
    <property type="entry name" value="ATP_synth_F0_asu"/>
</dbReference>
<dbReference type="PANTHER" id="PTHR42823:SF3">
    <property type="entry name" value="ATP SYNTHASE SUBUNIT A, CHLOROPLASTIC"/>
    <property type="match status" value="1"/>
</dbReference>
<dbReference type="GO" id="GO:0045259">
    <property type="term" value="C:proton-transporting ATP synthase complex"/>
    <property type="evidence" value="ECO:0007669"/>
    <property type="project" value="UniProtKB-KW"/>
</dbReference>
<dbReference type="AlphaFoldDB" id="A0A931LVC2"/>
<evidence type="ECO:0000313" key="13">
    <source>
        <dbReference type="Proteomes" id="UP000727962"/>
    </source>
</evidence>
<dbReference type="GO" id="GO:0005886">
    <property type="term" value="C:plasma membrane"/>
    <property type="evidence" value="ECO:0007669"/>
    <property type="project" value="UniProtKB-SubCell"/>
</dbReference>
<comment type="caution">
    <text evidence="12">The sequence shown here is derived from an EMBL/GenBank/DDBJ whole genome shotgun (WGS) entry which is preliminary data.</text>
</comment>
<evidence type="ECO:0000256" key="10">
    <source>
        <dbReference type="ARBA" id="ARBA00023310"/>
    </source>
</evidence>
<dbReference type="GO" id="GO:0046933">
    <property type="term" value="F:proton-transporting ATP synthase activity, rotational mechanism"/>
    <property type="evidence" value="ECO:0007669"/>
    <property type="project" value="UniProtKB-UniRule"/>
</dbReference>
<keyword evidence="9 11" id="KW-0472">Membrane</keyword>
<keyword evidence="8 11" id="KW-0406">Ion transport</keyword>
<dbReference type="EMBL" id="JACOSL010000040">
    <property type="protein sequence ID" value="MBI1756843.1"/>
    <property type="molecule type" value="Genomic_DNA"/>
</dbReference>
<evidence type="ECO:0000313" key="12">
    <source>
        <dbReference type="EMBL" id="MBI1756843.1"/>
    </source>
</evidence>
<feature type="transmembrane region" description="Helical" evidence="11">
    <location>
        <begin position="113"/>
        <end position="129"/>
    </location>
</feature>
<evidence type="ECO:0000256" key="7">
    <source>
        <dbReference type="ARBA" id="ARBA00022989"/>
    </source>
</evidence>
<dbReference type="PRINTS" id="PR00123">
    <property type="entry name" value="ATPASEA"/>
</dbReference>
<dbReference type="Pfam" id="PF00119">
    <property type="entry name" value="ATP-synt_A"/>
    <property type="match status" value="1"/>
</dbReference>
<evidence type="ECO:0000256" key="5">
    <source>
        <dbReference type="ARBA" id="ARBA00022692"/>
    </source>
</evidence>
<dbReference type="SUPFAM" id="SSF81336">
    <property type="entry name" value="F1F0 ATP synthase subunit A"/>
    <property type="match status" value="1"/>
</dbReference>
<dbReference type="InterPro" id="IPR023011">
    <property type="entry name" value="ATP_synth_F0_asu_AS"/>
</dbReference>
<dbReference type="PROSITE" id="PS00449">
    <property type="entry name" value="ATPASE_A"/>
    <property type="match status" value="1"/>
</dbReference>
<comment type="function">
    <text evidence="11">Key component of the proton channel; it plays a direct role in the translocation of protons across the membrane.</text>
</comment>
<proteinExistence type="inferred from homology"/>
<accession>A0A931LVC2</accession>
<keyword evidence="4 11" id="KW-0138">CF(0)</keyword>
<sequence length="251" mass="27398">MGGLFTLGSSLIAEAEQTHEGLSYLGLWVNVLFVLAILFGLMSYAKKGLNERVFKNPITQGFEQVYLFIENMCVVIIGNHGRKYVPMVMVLWLVIFTGNIVALFLGESPTADLSFNFAMALIAVGYVQYEGVRANGLFGHVKHFAGPKLGGVLVIISGLIFVVELISEVLKNVSLSLRLFGNIHGGHVAVESMNKLGEPILVPYGMFLLPIKLLTCVVQAMIFTLLTCVYISLVTHHEEGHGERHAPAAAH</sequence>
<evidence type="ECO:0000256" key="11">
    <source>
        <dbReference type="HAMAP-Rule" id="MF_01393"/>
    </source>
</evidence>
<evidence type="ECO:0000256" key="8">
    <source>
        <dbReference type="ARBA" id="ARBA00023065"/>
    </source>
</evidence>
<keyword evidence="7 11" id="KW-1133">Transmembrane helix</keyword>
<name>A0A931LVC2_FIMGI</name>
<comment type="similarity">
    <text evidence="2 11">Belongs to the ATPase A chain family.</text>
</comment>
<evidence type="ECO:0000256" key="1">
    <source>
        <dbReference type="ARBA" id="ARBA00004141"/>
    </source>
</evidence>
<dbReference type="InterPro" id="IPR045082">
    <property type="entry name" value="ATP_syn_F0_a_bact/chloroplast"/>
</dbReference>
<gene>
    <name evidence="11" type="primary">atpB</name>
    <name evidence="12" type="ORF">HYR64_07030</name>
</gene>
<evidence type="ECO:0000256" key="4">
    <source>
        <dbReference type="ARBA" id="ARBA00022547"/>
    </source>
</evidence>
<dbReference type="InterPro" id="IPR035908">
    <property type="entry name" value="F0_ATP_A_sf"/>
</dbReference>
<dbReference type="HAMAP" id="MF_01393">
    <property type="entry name" value="ATP_synth_a_bact"/>
    <property type="match status" value="1"/>
</dbReference>
<protein>
    <recommendedName>
        <fullName evidence="11">ATP synthase subunit a</fullName>
    </recommendedName>
    <alternativeName>
        <fullName evidence="11">ATP synthase F0 sector subunit a</fullName>
    </alternativeName>
    <alternativeName>
        <fullName evidence="11">F-ATPase subunit 6</fullName>
    </alternativeName>
</protein>
<feature type="transmembrane region" description="Helical" evidence="11">
    <location>
        <begin position="25"/>
        <end position="44"/>
    </location>
</feature>
<dbReference type="PANTHER" id="PTHR42823">
    <property type="entry name" value="ATP SYNTHASE SUBUNIT A, CHLOROPLASTIC"/>
    <property type="match status" value="1"/>
</dbReference>
<keyword evidence="10 11" id="KW-0066">ATP synthesis</keyword>
<dbReference type="Gene3D" id="1.20.120.220">
    <property type="entry name" value="ATP synthase, F0 complex, subunit A"/>
    <property type="match status" value="1"/>
</dbReference>
<evidence type="ECO:0000256" key="9">
    <source>
        <dbReference type="ARBA" id="ARBA00023136"/>
    </source>
</evidence>
<keyword evidence="3 11" id="KW-0813">Transport</keyword>
<feature type="transmembrane region" description="Helical" evidence="11">
    <location>
        <begin position="87"/>
        <end position="106"/>
    </location>
</feature>
<evidence type="ECO:0000256" key="2">
    <source>
        <dbReference type="ARBA" id="ARBA00006810"/>
    </source>
</evidence>
<organism evidence="12 13">
    <name type="scientific">Fimbriimonas ginsengisoli</name>
    <dbReference type="NCBI Taxonomy" id="1005039"/>
    <lineage>
        <taxon>Bacteria</taxon>
        <taxon>Bacillati</taxon>
        <taxon>Armatimonadota</taxon>
        <taxon>Fimbriimonadia</taxon>
        <taxon>Fimbriimonadales</taxon>
        <taxon>Fimbriimonadaceae</taxon>
        <taxon>Fimbriimonas</taxon>
    </lineage>
</organism>
<keyword evidence="6 11" id="KW-0375">Hydrogen ion transport</keyword>
<evidence type="ECO:0000256" key="3">
    <source>
        <dbReference type="ARBA" id="ARBA00022448"/>
    </source>
</evidence>
<comment type="subcellular location">
    <subcellularLocation>
        <location evidence="11">Cell membrane</location>
        <topology evidence="11">Multi-pass membrane protein</topology>
    </subcellularLocation>
    <subcellularLocation>
        <location evidence="1">Membrane</location>
        <topology evidence="1">Multi-pass membrane protein</topology>
    </subcellularLocation>
</comment>
<dbReference type="CDD" id="cd00310">
    <property type="entry name" value="ATP-synt_Fo_a_6"/>
    <property type="match status" value="1"/>
</dbReference>
<feature type="transmembrane region" description="Helical" evidence="11">
    <location>
        <begin position="149"/>
        <end position="170"/>
    </location>
</feature>
<dbReference type="Proteomes" id="UP000727962">
    <property type="component" value="Unassembled WGS sequence"/>
</dbReference>
<feature type="transmembrane region" description="Helical" evidence="11">
    <location>
        <begin position="213"/>
        <end position="233"/>
    </location>
</feature>
<keyword evidence="11" id="KW-1003">Cell membrane</keyword>
<evidence type="ECO:0000256" key="6">
    <source>
        <dbReference type="ARBA" id="ARBA00022781"/>
    </source>
</evidence>
<keyword evidence="5 11" id="KW-0812">Transmembrane</keyword>